<evidence type="ECO:0000313" key="2">
    <source>
        <dbReference type="Proteomes" id="UP000184529"/>
    </source>
</evidence>
<protein>
    <recommendedName>
        <fullName evidence="3">DUF4258 domain-containing protein</fullName>
    </recommendedName>
</protein>
<gene>
    <name evidence="1" type="ORF">SAMN02745219_01273</name>
</gene>
<name>A0A1M6ETR2_9FIRM</name>
<reference evidence="2" key="1">
    <citation type="submission" date="2016-11" db="EMBL/GenBank/DDBJ databases">
        <authorList>
            <person name="Varghese N."/>
            <person name="Submissions S."/>
        </authorList>
    </citation>
    <scope>NUCLEOTIDE SEQUENCE [LARGE SCALE GENOMIC DNA]</scope>
    <source>
        <strain evidence="2">DSM 16057</strain>
    </source>
</reference>
<dbReference type="Pfam" id="PF14076">
    <property type="entry name" value="DUF4258"/>
    <property type="match status" value="1"/>
</dbReference>
<evidence type="ECO:0008006" key="3">
    <source>
        <dbReference type="Google" id="ProtNLM"/>
    </source>
</evidence>
<accession>A0A1M6ETR2</accession>
<proteinExistence type="predicted"/>
<dbReference type="EMBL" id="FQZM01000014">
    <property type="protein sequence ID" value="SHI88769.1"/>
    <property type="molecule type" value="Genomic_DNA"/>
</dbReference>
<dbReference type="STRING" id="1121432.SAMN02745219_01273"/>
<dbReference type="RefSeq" id="WP_072868142.1">
    <property type="nucleotide sequence ID" value="NZ_FQZM01000014.1"/>
</dbReference>
<organism evidence="1 2">
    <name type="scientific">Desulfofundulus thermosubterraneus DSM 16057</name>
    <dbReference type="NCBI Taxonomy" id="1121432"/>
    <lineage>
        <taxon>Bacteria</taxon>
        <taxon>Bacillati</taxon>
        <taxon>Bacillota</taxon>
        <taxon>Clostridia</taxon>
        <taxon>Eubacteriales</taxon>
        <taxon>Peptococcaceae</taxon>
        <taxon>Desulfofundulus</taxon>
    </lineage>
</organism>
<dbReference type="Proteomes" id="UP000184529">
    <property type="component" value="Unassembled WGS sequence"/>
</dbReference>
<dbReference type="OrthoDB" id="964236at2"/>
<evidence type="ECO:0000313" key="1">
    <source>
        <dbReference type="EMBL" id="SHI88769.1"/>
    </source>
</evidence>
<dbReference type="InterPro" id="IPR025354">
    <property type="entry name" value="DUF4258"/>
</dbReference>
<dbReference type="AlphaFoldDB" id="A0A1M6ETR2"/>
<sequence>MYDGKERWREEMIRIRRARVRFSRHCRKRIKARGITVEEVYNVINNGEIIQGHAPGMYGSNPDPVRVVMGRGSGGRILHLVVALHGKTVILVTAYEPDPDIWEDDHRTLKSPRK</sequence>
<keyword evidence="2" id="KW-1185">Reference proteome</keyword>